<dbReference type="Proteomes" id="UP000585474">
    <property type="component" value="Unassembled WGS sequence"/>
</dbReference>
<organism evidence="3 4">
    <name type="scientific">Actinidia rufa</name>
    <dbReference type="NCBI Taxonomy" id="165716"/>
    <lineage>
        <taxon>Eukaryota</taxon>
        <taxon>Viridiplantae</taxon>
        <taxon>Streptophyta</taxon>
        <taxon>Embryophyta</taxon>
        <taxon>Tracheophyta</taxon>
        <taxon>Spermatophyta</taxon>
        <taxon>Magnoliopsida</taxon>
        <taxon>eudicotyledons</taxon>
        <taxon>Gunneridae</taxon>
        <taxon>Pentapetalae</taxon>
        <taxon>asterids</taxon>
        <taxon>Ericales</taxon>
        <taxon>Actinidiaceae</taxon>
        <taxon>Actinidia</taxon>
    </lineage>
</organism>
<evidence type="ECO:0000256" key="1">
    <source>
        <dbReference type="SAM" id="MobiDB-lite"/>
    </source>
</evidence>
<feature type="transmembrane region" description="Helical" evidence="2">
    <location>
        <begin position="260"/>
        <end position="283"/>
    </location>
</feature>
<feature type="region of interest" description="Disordered" evidence="1">
    <location>
        <begin position="1"/>
        <end position="91"/>
    </location>
</feature>
<proteinExistence type="predicted"/>
<accession>A0A7J0EI87</accession>
<feature type="region of interest" description="Disordered" evidence="1">
    <location>
        <begin position="360"/>
        <end position="388"/>
    </location>
</feature>
<feature type="compositionally biased region" description="Low complexity" evidence="1">
    <location>
        <begin position="376"/>
        <end position="386"/>
    </location>
</feature>
<keyword evidence="2" id="KW-1133">Transmembrane helix</keyword>
<dbReference type="AlphaFoldDB" id="A0A7J0EI87"/>
<keyword evidence="2" id="KW-0812">Transmembrane</keyword>
<keyword evidence="4" id="KW-1185">Reference proteome</keyword>
<protein>
    <submittedName>
        <fullName evidence="3">Uncharacterized protein</fullName>
    </submittedName>
</protein>
<name>A0A7J0EI87_9ERIC</name>
<evidence type="ECO:0000313" key="3">
    <source>
        <dbReference type="EMBL" id="GFY85609.1"/>
    </source>
</evidence>
<comment type="caution">
    <text evidence="3">The sequence shown here is derived from an EMBL/GenBank/DDBJ whole genome shotgun (WGS) entry which is preliminary data.</text>
</comment>
<feature type="compositionally biased region" description="Basic residues" evidence="1">
    <location>
        <begin position="12"/>
        <end position="38"/>
    </location>
</feature>
<gene>
    <name evidence="3" type="ORF">Acr_04g0003470</name>
</gene>
<dbReference type="OrthoDB" id="878535at2759"/>
<sequence length="436" mass="49144">MRPHAPPESRRVRFTRPHAPARKPTRKPHAQTRQTRHAPTRDAPRVTPTRPSAPHQRHVSAPRQRHVSTRTTSARVPRQRHDGPAGSLPAYLHHPRRFQLSSLVLRHAAFPSSSENFGNISPAMLNHPIFPRPMMMMILCISSIKLTLKTGTVSTPRLSPGSPNTSVSSIHSLFTPFETAKEVWDYLAERILQLMEPMSTSWDLSFITFVSTPVRLLLIFTTKCQIYGIIWPSSNLLGPVPLMLLLFMPTETDLVSATFSWLFLRIMSIYGLLFFIAIPSLQLVKLLPNSDLRRLARRLWFISILSLFWPHLSGHHYSHHLSLFGVLARNICLLDLRSNTAASVDETLTLMKIVALAPSPNERGTTNRQPAAVTNSSGPSPDSPSSTLTTADVETIVTQVLHPLQVYHLASWPFPMFPRQRLRHPFLVPLFVLPPE</sequence>
<feature type="compositionally biased region" description="Basic and acidic residues" evidence="1">
    <location>
        <begin position="1"/>
        <end position="11"/>
    </location>
</feature>
<reference evidence="3 4" key="1">
    <citation type="submission" date="2019-07" db="EMBL/GenBank/DDBJ databases">
        <title>De Novo Assembly of kiwifruit Actinidia rufa.</title>
        <authorList>
            <person name="Sugita-Konishi S."/>
            <person name="Sato K."/>
            <person name="Mori E."/>
            <person name="Abe Y."/>
            <person name="Kisaki G."/>
            <person name="Hamano K."/>
            <person name="Suezawa K."/>
            <person name="Otani M."/>
            <person name="Fukuda T."/>
            <person name="Manabe T."/>
            <person name="Gomi K."/>
            <person name="Tabuchi M."/>
            <person name="Akimitsu K."/>
            <person name="Kataoka I."/>
        </authorList>
    </citation>
    <scope>NUCLEOTIDE SEQUENCE [LARGE SCALE GENOMIC DNA]</scope>
    <source>
        <strain evidence="4">cv. Fuchu</strain>
    </source>
</reference>
<feature type="compositionally biased region" description="Basic residues" evidence="1">
    <location>
        <begin position="55"/>
        <end position="68"/>
    </location>
</feature>
<evidence type="ECO:0000313" key="4">
    <source>
        <dbReference type="Proteomes" id="UP000585474"/>
    </source>
</evidence>
<keyword evidence="2" id="KW-0472">Membrane</keyword>
<feature type="compositionally biased region" description="Polar residues" evidence="1">
    <location>
        <begin position="362"/>
        <end position="375"/>
    </location>
</feature>
<dbReference type="EMBL" id="BJWL01000004">
    <property type="protein sequence ID" value="GFY85609.1"/>
    <property type="molecule type" value="Genomic_DNA"/>
</dbReference>
<feature type="transmembrane region" description="Helical" evidence="2">
    <location>
        <begin position="229"/>
        <end position="248"/>
    </location>
</feature>
<evidence type="ECO:0000256" key="2">
    <source>
        <dbReference type="SAM" id="Phobius"/>
    </source>
</evidence>